<dbReference type="InterPro" id="IPR036514">
    <property type="entry name" value="SGNH_hydro_sf"/>
</dbReference>
<dbReference type="InterPro" id="IPR005181">
    <property type="entry name" value="SASA"/>
</dbReference>
<comment type="caution">
    <text evidence="4">The sequence shown here is derived from an EMBL/GenBank/DDBJ whole genome shotgun (WGS) entry which is preliminary data.</text>
</comment>
<feature type="domain" description="Sialate O-acetylesterase" evidence="3">
    <location>
        <begin position="105"/>
        <end position="229"/>
    </location>
</feature>
<dbReference type="GO" id="GO:0001681">
    <property type="term" value="F:sialate O-acetylesterase activity"/>
    <property type="evidence" value="ECO:0007669"/>
    <property type="project" value="InterPro"/>
</dbReference>
<feature type="domain" description="Sialate O-acetylesterase" evidence="3">
    <location>
        <begin position="291"/>
        <end position="366"/>
    </location>
</feature>
<evidence type="ECO:0000313" key="4">
    <source>
        <dbReference type="EMBL" id="TWT99723.1"/>
    </source>
</evidence>
<dbReference type="EMBL" id="SJPR01000001">
    <property type="protein sequence ID" value="TWT99723.1"/>
    <property type="molecule type" value="Genomic_DNA"/>
</dbReference>
<keyword evidence="2" id="KW-0732">Signal</keyword>
<dbReference type="GO" id="GO:0005975">
    <property type="term" value="P:carbohydrate metabolic process"/>
    <property type="evidence" value="ECO:0007669"/>
    <property type="project" value="TreeGrafter"/>
</dbReference>
<protein>
    <recommendedName>
        <fullName evidence="3">Sialate O-acetylesterase domain-containing protein</fullName>
    </recommendedName>
</protein>
<dbReference type="Gene3D" id="3.40.50.1110">
    <property type="entry name" value="SGNH hydrolase"/>
    <property type="match status" value="1"/>
</dbReference>
<dbReference type="PANTHER" id="PTHR22901">
    <property type="entry name" value="SIALATE O-ACETYLESTERASE"/>
    <property type="match status" value="1"/>
</dbReference>
<keyword evidence="1" id="KW-0378">Hydrolase</keyword>
<evidence type="ECO:0000256" key="2">
    <source>
        <dbReference type="SAM" id="SignalP"/>
    </source>
</evidence>
<dbReference type="Pfam" id="PF03629">
    <property type="entry name" value="SASA"/>
    <property type="match status" value="2"/>
</dbReference>
<dbReference type="SUPFAM" id="SSF52266">
    <property type="entry name" value="SGNH hydrolase"/>
    <property type="match status" value="1"/>
</dbReference>
<feature type="signal peptide" evidence="2">
    <location>
        <begin position="1"/>
        <end position="18"/>
    </location>
</feature>
<evidence type="ECO:0000313" key="5">
    <source>
        <dbReference type="Proteomes" id="UP000317421"/>
    </source>
</evidence>
<dbReference type="OrthoDB" id="9795554at2"/>
<name>A0A5C6ANH6_9BACT</name>
<proteinExistence type="predicted"/>
<dbReference type="RefSeq" id="WP_146442945.1">
    <property type="nucleotide sequence ID" value="NZ_SJPR01000001.1"/>
</dbReference>
<evidence type="ECO:0000256" key="1">
    <source>
        <dbReference type="ARBA" id="ARBA00022801"/>
    </source>
</evidence>
<keyword evidence="5" id="KW-1185">Reference proteome</keyword>
<feature type="chain" id="PRO_5023045465" description="Sialate O-acetylesterase domain-containing protein" evidence="2">
    <location>
        <begin position="19"/>
        <end position="519"/>
    </location>
</feature>
<evidence type="ECO:0000259" key="3">
    <source>
        <dbReference type="Pfam" id="PF03629"/>
    </source>
</evidence>
<dbReference type="PANTHER" id="PTHR22901:SF0">
    <property type="entry name" value="SIALATE O-ACETYLESTERASE"/>
    <property type="match status" value="1"/>
</dbReference>
<dbReference type="Proteomes" id="UP000317421">
    <property type="component" value="Unassembled WGS sequence"/>
</dbReference>
<dbReference type="InterPro" id="IPR039329">
    <property type="entry name" value="SIAE"/>
</dbReference>
<reference evidence="4 5" key="1">
    <citation type="submission" date="2019-02" db="EMBL/GenBank/DDBJ databases">
        <title>Deep-cultivation of Planctomycetes and their phenomic and genomic characterization uncovers novel biology.</title>
        <authorList>
            <person name="Wiegand S."/>
            <person name="Jogler M."/>
            <person name="Boedeker C."/>
            <person name="Pinto D."/>
            <person name="Vollmers J."/>
            <person name="Rivas-Marin E."/>
            <person name="Kohn T."/>
            <person name="Peeters S.H."/>
            <person name="Heuer A."/>
            <person name="Rast P."/>
            <person name="Oberbeckmann S."/>
            <person name="Bunk B."/>
            <person name="Jeske O."/>
            <person name="Meyerdierks A."/>
            <person name="Storesund J.E."/>
            <person name="Kallscheuer N."/>
            <person name="Luecker S."/>
            <person name="Lage O.M."/>
            <person name="Pohl T."/>
            <person name="Merkel B.J."/>
            <person name="Hornburger P."/>
            <person name="Mueller R.-W."/>
            <person name="Bruemmer F."/>
            <person name="Labrenz M."/>
            <person name="Spormann A.M."/>
            <person name="Op Den Camp H."/>
            <person name="Overmann J."/>
            <person name="Amann R."/>
            <person name="Jetten M.S.M."/>
            <person name="Mascher T."/>
            <person name="Medema M.H."/>
            <person name="Devos D.P."/>
            <person name="Kaster A.-K."/>
            <person name="Ovreas L."/>
            <person name="Rohde M."/>
            <person name="Galperin M.Y."/>
            <person name="Jogler C."/>
        </authorList>
    </citation>
    <scope>NUCLEOTIDE SEQUENCE [LARGE SCALE GENOMIC DNA]</scope>
    <source>
        <strain evidence="4 5">Pla108</strain>
    </source>
</reference>
<dbReference type="AlphaFoldDB" id="A0A5C6ANH6"/>
<organism evidence="4 5">
    <name type="scientific">Botrimarina colliarenosi</name>
    <dbReference type="NCBI Taxonomy" id="2528001"/>
    <lineage>
        <taxon>Bacteria</taxon>
        <taxon>Pseudomonadati</taxon>
        <taxon>Planctomycetota</taxon>
        <taxon>Planctomycetia</taxon>
        <taxon>Pirellulales</taxon>
        <taxon>Lacipirellulaceae</taxon>
        <taxon>Botrimarina</taxon>
    </lineage>
</organism>
<accession>A0A5C6ANH6</accession>
<sequence precursor="true">MRLPFLIGLVVLSTVAVAAADVRLPYVFTHHMVLQRDQPAPVWGKAAPEEKVTVRFGDQTHQATADESGAWRVTLDPLSLGEPRELVVEGSQSDAPVVVRDVAVGDVWICSGQSNMQWSLENAKDGKLELLAAKRPNLRLLLVEQMGAQEPLDDIDGAWRVSTPKTAKSFSAVGYFFGVQLQQTLDAPIGLIGNAWGGSSCEAWVPLAELREKPLYEPLLERWAETESKIDEASLRAEYATKLADFYERRAAAYAAGNPLPQRPSMDNLLFNQHRPANLYNARVLPLTPFTIKGVIWYQGETNAGRAYQYRDLFPRMITSWRAAWGQGDFPFYWVQLADFQKETAGPVEGSDWAELREAQTMAAESLANAGQAVIIDIGEANDIHPRNKRDVGLRLARLALGETYGLPIKAQSPRYESLAVEDGKATVTIADVGAGLKTFDGVEPRGFTVAGEDRVFHAATAEIKEGKRVVLTSPNVPQPVAVRYGWANNPVVNVFDSAGLPLTPFRTDDWPGVTAKAR</sequence>
<gene>
    <name evidence="4" type="ORF">Pla108_06660</name>
</gene>